<keyword evidence="4 9" id="KW-0812">Transmembrane</keyword>
<sequence>MPNSASKPPLPLRQYFALQSYLSTLLLLSVLFLPRSSHSFFNPTDLPLQRSSADRPEHPFLTPLTVSPRRTMLWILAGMTICMLWWGQHLRTWVNRSKTKSKGTSGEVKSSSNGGHGNGEKSKNTKVDGEKEKVWETANRIKEAFSSTVVGSAVIMILLLILGSPMDSHLIETYLLSLHLSCLLVWPVVHSMGIPSMYDPGILHRYQYTKLFSYLDPETPVDRALLYPALGTMVGAWIGALPLPLDWDRPWQSYPLTLAFGSVLGFIIGGWVSFLHSATRSLVQQVQSEKL</sequence>
<keyword evidence="7 9" id="KW-0472">Membrane</keyword>
<feature type="region of interest" description="Disordered" evidence="8">
    <location>
        <begin position="97"/>
        <end position="131"/>
    </location>
</feature>
<evidence type="ECO:0000256" key="8">
    <source>
        <dbReference type="SAM" id="MobiDB-lite"/>
    </source>
</evidence>
<keyword evidence="6 9" id="KW-1133">Transmembrane helix</keyword>
<evidence type="ECO:0000256" key="5">
    <source>
        <dbReference type="ARBA" id="ARBA00022824"/>
    </source>
</evidence>
<comment type="pathway">
    <text evidence="2">Glycolipid biosynthesis; glycosylphosphatidylinositol-anchor biosynthesis.</text>
</comment>
<evidence type="ECO:0000313" key="10">
    <source>
        <dbReference type="EMBL" id="RXK41017.1"/>
    </source>
</evidence>
<dbReference type="InParanoid" id="A0A4V1M4N8"/>
<feature type="transmembrane region" description="Helical" evidence="9">
    <location>
        <begin position="255"/>
        <end position="274"/>
    </location>
</feature>
<evidence type="ECO:0000256" key="9">
    <source>
        <dbReference type="SAM" id="Phobius"/>
    </source>
</evidence>
<evidence type="ECO:0000256" key="7">
    <source>
        <dbReference type="ARBA" id="ARBA00023136"/>
    </source>
</evidence>
<feature type="transmembrane region" description="Helical" evidence="9">
    <location>
        <begin position="71"/>
        <end position="88"/>
    </location>
</feature>
<evidence type="ECO:0000256" key="2">
    <source>
        <dbReference type="ARBA" id="ARBA00004687"/>
    </source>
</evidence>
<evidence type="ECO:0000256" key="1">
    <source>
        <dbReference type="ARBA" id="ARBA00004477"/>
    </source>
</evidence>
<comment type="caution">
    <text evidence="10">The sequence shown here is derived from an EMBL/GenBank/DDBJ whole genome shotgun (WGS) entry which is preliminary data.</text>
</comment>
<feature type="transmembrane region" description="Helical" evidence="9">
    <location>
        <begin position="224"/>
        <end position="243"/>
    </location>
</feature>
<keyword evidence="3" id="KW-0337">GPI-anchor biosynthesis</keyword>
<gene>
    <name evidence="10" type="ORF">M231_01648</name>
</gene>
<keyword evidence="11" id="KW-1185">Reference proteome</keyword>
<accession>A0A4V1M4N8</accession>
<evidence type="ECO:0000313" key="11">
    <source>
        <dbReference type="Proteomes" id="UP000289152"/>
    </source>
</evidence>
<dbReference type="Proteomes" id="UP000289152">
    <property type="component" value="Unassembled WGS sequence"/>
</dbReference>
<proteinExistence type="predicted"/>
<evidence type="ECO:0000256" key="4">
    <source>
        <dbReference type="ARBA" id="ARBA00022692"/>
    </source>
</evidence>
<feature type="transmembrane region" description="Helical" evidence="9">
    <location>
        <begin position="12"/>
        <end position="33"/>
    </location>
</feature>
<protein>
    <recommendedName>
        <fullName evidence="12">Phosphatidylinositol glycan, class F</fullName>
    </recommendedName>
</protein>
<dbReference type="EMBL" id="SDIL01000012">
    <property type="protein sequence ID" value="RXK41017.1"/>
    <property type="molecule type" value="Genomic_DNA"/>
</dbReference>
<dbReference type="VEuPathDB" id="FungiDB:TREMEDRAFT_30320"/>
<feature type="compositionally biased region" description="Basic and acidic residues" evidence="8">
    <location>
        <begin position="118"/>
        <end position="131"/>
    </location>
</feature>
<dbReference type="GO" id="GO:0005789">
    <property type="term" value="C:endoplasmic reticulum membrane"/>
    <property type="evidence" value="ECO:0007669"/>
    <property type="project" value="UniProtKB-SubCell"/>
</dbReference>
<keyword evidence="5" id="KW-0256">Endoplasmic reticulum</keyword>
<dbReference type="STRING" id="5217.A0A4V1M4N8"/>
<feature type="compositionally biased region" description="Polar residues" evidence="8">
    <location>
        <begin position="102"/>
        <end position="113"/>
    </location>
</feature>
<dbReference type="OrthoDB" id="17366at2759"/>
<dbReference type="AlphaFoldDB" id="A0A4V1M4N8"/>
<evidence type="ECO:0000256" key="3">
    <source>
        <dbReference type="ARBA" id="ARBA00022502"/>
    </source>
</evidence>
<dbReference type="UniPathway" id="UPA00196"/>
<evidence type="ECO:0008006" key="12">
    <source>
        <dbReference type="Google" id="ProtNLM"/>
    </source>
</evidence>
<evidence type="ECO:0000256" key="6">
    <source>
        <dbReference type="ARBA" id="ARBA00022989"/>
    </source>
</evidence>
<organism evidence="10 11">
    <name type="scientific">Tremella mesenterica</name>
    <name type="common">Jelly fungus</name>
    <dbReference type="NCBI Taxonomy" id="5217"/>
    <lineage>
        <taxon>Eukaryota</taxon>
        <taxon>Fungi</taxon>
        <taxon>Dikarya</taxon>
        <taxon>Basidiomycota</taxon>
        <taxon>Agaricomycotina</taxon>
        <taxon>Tremellomycetes</taxon>
        <taxon>Tremellales</taxon>
        <taxon>Tremellaceae</taxon>
        <taxon>Tremella</taxon>
    </lineage>
</organism>
<feature type="transmembrane region" description="Helical" evidence="9">
    <location>
        <begin position="144"/>
        <end position="162"/>
    </location>
</feature>
<feature type="transmembrane region" description="Helical" evidence="9">
    <location>
        <begin position="174"/>
        <end position="194"/>
    </location>
</feature>
<name>A0A4V1M4N8_TREME</name>
<dbReference type="GO" id="GO:0006506">
    <property type="term" value="P:GPI anchor biosynthetic process"/>
    <property type="evidence" value="ECO:0007669"/>
    <property type="project" value="UniProtKB-UniPathway"/>
</dbReference>
<dbReference type="InterPro" id="IPR009580">
    <property type="entry name" value="GPI_biosynthesis_protein_Pig-F"/>
</dbReference>
<reference evidence="10 11" key="1">
    <citation type="submission" date="2016-06" db="EMBL/GenBank/DDBJ databases">
        <title>Evolution of pathogenesis and genome organization in the Tremellales.</title>
        <authorList>
            <person name="Cuomo C."/>
            <person name="Litvintseva A."/>
            <person name="Heitman J."/>
            <person name="Chen Y."/>
            <person name="Sun S."/>
            <person name="Springer D."/>
            <person name="Dromer F."/>
            <person name="Young S."/>
            <person name="Zeng Q."/>
            <person name="Chapman S."/>
            <person name="Gujja S."/>
            <person name="Saif S."/>
            <person name="Birren B."/>
        </authorList>
    </citation>
    <scope>NUCLEOTIDE SEQUENCE [LARGE SCALE GENOMIC DNA]</scope>
    <source>
        <strain evidence="10 11">ATCC 28783</strain>
    </source>
</reference>
<dbReference type="Pfam" id="PF06699">
    <property type="entry name" value="PIG-F"/>
    <property type="match status" value="1"/>
</dbReference>
<comment type="subcellular location">
    <subcellularLocation>
        <location evidence="1">Endoplasmic reticulum membrane</location>
        <topology evidence="1">Multi-pass membrane protein</topology>
    </subcellularLocation>
</comment>